<sequence length="152" mass="16738">MSAVLRAGVRGDGPCPCGSGATFARCCEPVLDGAPADSAEALMRSRFTAFVLGDEDHLFRTWHPRTRPPGPFCHPGTRWTRLEIHEVVEDGASRERGAPGRGLPGQGEAVVEFTAYCTTSDLRGRRVEDALHERSLFRRRGDRWVYVEAVEG</sequence>
<dbReference type="Pfam" id="PF17775">
    <property type="entry name" value="YchJ_M-like"/>
    <property type="match status" value="1"/>
</dbReference>
<dbReference type="KEGG" id="ahw:NCTC11636_02244"/>
<dbReference type="InterPro" id="IPR004027">
    <property type="entry name" value="SEC_C_motif"/>
</dbReference>
<dbReference type="Proteomes" id="UP000266895">
    <property type="component" value="Chromosome"/>
</dbReference>
<dbReference type="Pfam" id="PF02810">
    <property type="entry name" value="SEC-C"/>
    <property type="match status" value="1"/>
</dbReference>
<accession>A0A3S4RC65</accession>
<dbReference type="AlphaFoldDB" id="A0A3S4RC65"/>
<dbReference type="InterPro" id="IPR048469">
    <property type="entry name" value="YchJ-like_M"/>
</dbReference>
<dbReference type="EMBL" id="LR134350">
    <property type="protein sequence ID" value="VEG29775.1"/>
    <property type="molecule type" value="Genomic_DNA"/>
</dbReference>
<dbReference type="SUPFAM" id="SSF54427">
    <property type="entry name" value="NTF2-like"/>
    <property type="match status" value="1"/>
</dbReference>
<keyword evidence="3" id="KW-1185">Reference proteome</keyword>
<protein>
    <submittedName>
        <fullName evidence="2">SEC-C motif</fullName>
    </submittedName>
</protein>
<dbReference type="RefSeq" id="WP_232009742.1">
    <property type="nucleotide sequence ID" value="NZ_LR134350.1"/>
</dbReference>
<proteinExistence type="predicted"/>
<dbReference type="InterPro" id="IPR032710">
    <property type="entry name" value="NTF2-like_dom_sf"/>
</dbReference>
<name>A0A3S4RC65_9ACTO</name>
<organism evidence="2 3">
    <name type="scientific">Actinomyces howellii</name>
    <dbReference type="NCBI Taxonomy" id="52771"/>
    <lineage>
        <taxon>Bacteria</taxon>
        <taxon>Bacillati</taxon>
        <taxon>Actinomycetota</taxon>
        <taxon>Actinomycetes</taxon>
        <taxon>Actinomycetales</taxon>
        <taxon>Actinomycetaceae</taxon>
        <taxon>Actinomyces</taxon>
    </lineage>
</organism>
<evidence type="ECO:0000313" key="2">
    <source>
        <dbReference type="EMBL" id="VEG29775.1"/>
    </source>
</evidence>
<dbReference type="Gene3D" id="3.10.450.50">
    <property type="match status" value="1"/>
</dbReference>
<reference evidence="2 3" key="1">
    <citation type="submission" date="2018-12" db="EMBL/GenBank/DDBJ databases">
        <authorList>
            <consortium name="Pathogen Informatics"/>
        </authorList>
    </citation>
    <scope>NUCLEOTIDE SEQUENCE [LARGE SCALE GENOMIC DNA]</scope>
    <source>
        <strain evidence="2 3">NCTC11636</strain>
    </source>
</reference>
<feature type="domain" description="YchJ-like middle NTF2-like" evidence="1">
    <location>
        <begin position="38"/>
        <end position="148"/>
    </location>
</feature>
<gene>
    <name evidence="2" type="primary">ychJ</name>
    <name evidence="2" type="ORF">NCTC11636_02244</name>
</gene>
<evidence type="ECO:0000259" key="1">
    <source>
        <dbReference type="Pfam" id="PF17775"/>
    </source>
</evidence>
<evidence type="ECO:0000313" key="3">
    <source>
        <dbReference type="Proteomes" id="UP000266895"/>
    </source>
</evidence>